<proteinExistence type="predicted"/>
<keyword evidence="1" id="KW-1185">Reference proteome</keyword>
<dbReference type="AlphaFoldDB" id="A0A915DUF8"/>
<organism evidence="1 2">
    <name type="scientific">Ditylenchus dipsaci</name>
    <dbReference type="NCBI Taxonomy" id="166011"/>
    <lineage>
        <taxon>Eukaryota</taxon>
        <taxon>Metazoa</taxon>
        <taxon>Ecdysozoa</taxon>
        <taxon>Nematoda</taxon>
        <taxon>Chromadorea</taxon>
        <taxon>Rhabditida</taxon>
        <taxon>Tylenchina</taxon>
        <taxon>Tylenchomorpha</taxon>
        <taxon>Sphaerularioidea</taxon>
        <taxon>Anguinidae</taxon>
        <taxon>Anguininae</taxon>
        <taxon>Ditylenchus</taxon>
    </lineage>
</organism>
<sequence>MTSSHPWTASKQHGNRFDLLLEDGKATSKVVCIECQCRAILNKNHGVILSYHVGLHEKVGPVSVQHMDDALLKFVIVTEVFMFNVENANDKSKKIAKDFLPSRNTLSKRIGAKLDLVKVDVVAKLDQLKKTGGGLTLDFAKKDVDYLAPTTSHFFKYKQDFVLVFTSLLPGVKKTSHVQQFIAEELDQLDIERNDFSKFFVTTDEGSNVSSVGGENYLPCLRHMGSTIAKRSTRPYKDTCLDIGAQETCSEIEISLHLMKKWVNKQRQNGSLMSTQDICRKCTRGLIRAAAI</sequence>
<dbReference type="WBParaSite" id="jg23789">
    <property type="protein sequence ID" value="jg23789"/>
    <property type="gene ID" value="jg23789"/>
</dbReference>
<protein>
    <submittedName>
        <fullName evidence="2">Transposase</fullName>
    </submittedName>
</protein>
<evidence type="ECO:0000313" key="2">
    <source>
        <dbReference type="WBParaSite" id="jg23789"/>
    </source>
</evidence>
<reference evidence="2" key="1">
    <citation type="submission" date="2022-11" db="UniProtKB">
        <authorList>
            <consortium name="WormBaseParasite"/>
        </authorList>
    </citation>
    <scope>IDENTIFICATION</scope>
</reference>
<name>A0A915DUF8_9BILA</name>
<dbReference type="Proteomes" id="UP000887574">
    <property type="component" value="Unplaced"/>
</dbReference>
<accession>A0A915DUF8</accession>
<evidence type="ECO:0000313" key="1">
    <source>
        <dbReference type="Proteomes" id="UP000887574"/>
    </source>
</evidence>